<comment type="subcellular location">
    <subcellularLocation>
        <location evidence="1">Cell membrane</location>
        <topology evidence="1">Single-pass membrane protein</topology>
    </subcellularLocation>
    <subcellularLocation>
        <location evidence="7">Cell membrane</location>
        <topology evidence="7">Single-pass type II membrane protein</topology>
    </subcellularLocation>
</comment>
<evidence type="ECO:0000256" key="7">
    <source>
        <dbReference type="RuleBase" id="RU003879"/>
    </source>
</evidence>
<keyword evidence="4 7" id="KW-0812">Transmembrane</keyword>
<sequence>MSNKDKELNFEINILPILDILSVLICFLLLTAVWVQIGTLDTKQAIGDNSTAGAKNPPSLWVTLAADGSVELSVRDLPKLQTVETRLPKSNNGVNWTGLEAKLADLKLKYPELKTGIVRPGAQSSYGDVIKIMDQLKQNQFEGVGLSPLG</sequence>
<comment type="caution">
    <text evidence="9">The sequence shown here is derived from an EMBL/GenBank/DDBJ whole genome shotgun (WGS) entry which is preliminary data.</text>
</comment>
<evidence type="ECO:0000256" key="2">
    <source>
        <dbReference type="ARBA" id="ARBA00005811"/>
    </source>
</evidence>
<feature type="transmembrane region" description="Helical" evidence="8">
    <location>
        <begin position="12"/>
        <end position="35"/>
    </location>
</feature>
<name>A0ABT6DKX1_9BACT</name>
<reference evidence="9" key="1">
    <citation type="submission" date="2022-08" db="EMBL/GenBank/DDBJ databases">
        <title>Novel Bdellovibrio Species Isolated from Svalbard: Designation Bdellovibrio svalbardensis.</title>
        <authorList>
            <person name="Mitchell R.J."/>
            <person name="Choi S.Y."/>
        </authorList>
    </citation>
    <scope>NUCLEOTIDE SEQUENCE</scope>
    <source>
        <strain evidence="9">PAP01</strain>
    </source>
</reference>
<dbReference type="Pfam" id="PF02472">
    <property type="entry name" value="ExbD"/>
    <property type="match status" value="1"/>
</dbReference>
<keyword evidence="7" id="KW-0813">Transport</keyword>
<proteinExistence type="inferred from homology"/>
<dbReference type="Gene3D" id="3.30.420.270">
    <property type="match status" value="1"/>
</dbReference>
<dbReference type="EMBL" id="JANRMI010000004">
    <property type="protein sequence ID" value="MDG0817508.1"/>
    <property type="molecule type" value="Genomic_DNA"/>
</dbReference>
<dbReference type="RefSeq" id="WP_277578980.1">
    <property type="nucleotide sequence ID" value="NZ_JANRMI010000004.1"/>
</dbReference>
<accession>A0ABT6DKX1</accession>
<organism evidence="9 10">
    <name type="scientific">Bdellovibrio svalbardensis</name>
    <dbReference type="NCBI Taxonomy" id="2972972"/>
    <lineage>
        <taxon>Bacteria</taxon>
        <taxon>Pseudomonadati</taxon>
        <taxon>Bdellovibrionota</taxon>
        <taxon>Bdellovibrionia</taxon>
        <taxon>Bdellovibrionales</taxon>
        <taxon>Pseudobdellovibrionaceae</taxon>
        <taxon>Bdellovibrio</taxon>
    </lineage>
</organism>
<evidence type="ECO:0000256" key="3">
    <source>
        <dbReference type="ARBA" id="ARBA00022475"/>
    </source>
</evidence>
<protein>
    <submittedName>
        <fullName evidence="9">Biopolymer transporter ExbD</fullName>
    </submittedName>
</protein>
<evidence type="ECO:0000313" key="10">
    <source>
        <dbReference type="Proteomes" id="UP001152321"/>
    </source>
</evidence>
<dbReference type="InterPro" id="IPR003400">
    <property type="entry name" value="ExbD"/>
</dbReference>
<evidence type="ECO:0000256" key="6">
    <source>
        <dbReference type="ARBA" id="ARBA00023136"/>
    </source>
</evidence>
<keyword evidence="10" id="KW-1185">Reference proteome</keyword>
<gene>
    <name evidence="9" type="ORF">NWE73_14095</name>
</gene>
<evidence type="ECO:0000256" key="8">
    <source>
        <dbReference type="SAM" id="Phobius"/>
    </source>
</evidence>
<evidence type="ECO:0000313" key="9">
    <source>
        <dbReference type="EMBL" id="MDG0817508.1"/>
    </source>
</evidence>
<keyword evidence="3" id="KW-1003">Cell membrane</keyword>
<keyword evidence="7" id="KW-0653">Protein transport</keyword>
<comment type="similarity">
    <text evidence="2 7">Belongs to the ExbD/TolR family.</text>
</comment>
<evidence type="ECO:0000256" key="4">
    <source>
        <dbReference type="ARBA" id="ARBA00022692"/>
    </source>
</evidence>
<evidence type="ECO:0000256" key="5">
    <source>
        <dbReference type="ARBA" id="ARBA00022989"/>
    </source>
</evidence>
<dbReference type="Proteomes" id="UP001152321">
    <property type="component" value="Unassembled WGS sequence"/>
</dbReference>
<evidence type="ECO:0000256" key="1">
    <source>
        <dbReference type="ARBA" id="ARBA00004162"/>
    </source>
</evidence>
<keyword evidence="5 8" id="KW-1133">Transmembrane helix</keyword>
<keyword evidence="6 8" id="KW-0472">Membrane</keyword>